<gene>
    <name evidence="1" type="primary">NKX2.1B</name>
</gene>
<accession>A0A1A8C6G7</accession>
<name>A0A1A8C6G7_NOTKA</name>
<keyword evidence="1" id="KW-0238">DNA-binding</keyword>
<organism evidence="1">
    <name type="scientific">Nothobranchius kadleci</name>
    <name type="common">African annual killifish</name>
    <dbReference type="NCBI Taxonomy" id="1051664"/>
    <lineage>
        <taxon>Eukaryota</taxon>
        <taxon>Metazoa</taxon>
        <taxon>Chordata</taxon>
        <taxon>Craniata</taxon>
        <taxon>Vertebrata</taxon>
        <taxon>Euteleostomi</taxon>
        <taxon>Actinopterygii</taxon>
        <taxon>Neopterygii</taxon>
        <taxon>Teleostei</taxon>
        <taxon>Neoteleostei</taxon>
        <taxon>Acanthomorphata</taxon>
        <taxon>Ovalentaria</taxon>
        <taxon>Atherinomorphae</taxon>
        <taxon>Cyprinodontiformes</taxon>
        <taxon>Nothobranchiidae</taxon>
        <taxon>Nothobranchius</taxon>
    </lineage>
</organism>
<evidence type="ECO:0000313" key="1">
    <source>
        <dbReference type="EMBL" id="SBP74310.1"/>
    </source>
</evidence>
<keyword evidence="1" id="KW-0371">Homeobox</keyword>
<proteinExistence type="predicted"/>
<protein>
    <submittedName>
        <fullName evidence="1">NK2 homeobox 1b</fullName>
    </submittedName>
</protein>
<dbReference type="EMBL" id="HADZ01010369">
    <property type="protein sequence ID" value="SBP74310.1"/>
    <property type="molecule type" value="Transcribed_RNA"/>
</dbReference>
<dbReference type="AlphaFoldDB" id="A0A1A8C6G7"/>
<reference evidence="1" key="1">
    <citation type="submission" date="2016-05" db="EMBL/GenBank/DDBJ databases">
        <authorList>
            <person name="Lavstsen T."/>
            <person name="Jespersen J.S."/>
        </authorList>
    </citation>
    <scope>NUCLEOTIDE SEQUENCE</scope>
    <source>
        <tissue evidence="1">Brain</tissue>
    </source>
</reference>
<feature type="non-terminal residue" evidence="1">
    <location>
        <position position="1"/>
    </location>
</feature>
<sequence length="45" mass="5165">RELNSPRDLGPFEREGKTHLSPKNCGFIGIIYVNYIESKEDSVVR</sequence>
<reference evidence="1" key="2">
    <citation type="submission" date="2016-06" db="EMBL/GenBank/DDBJ databases">
        <title>The genome of a short-lived fish provides insights into sex chromosome evolution and the genetic control of aging.</title>
        <authorList>
            <person name="Reichwald K."/>
            <person name="Felder M."/>
            <person name="Petzold A."/>
            <person name="Koch P."/>
            <person name="Groth M."/>
            <person name="Platzer M."/>
        </authorList>
    </citation>
    <scope>NUCLEOTIDE SEQUENCE</scope>
    <source>
        <tissue evidence="1">Brain</tissue>
    </source>
</reference>
<dbReference type="GO" id="GO:0003677">
    <property type="term" value="F:DNA binding"/>
    <property type="evidence" value="ECO:0007669"/>
    <property type="project" value="UniProtKB-KW"/>
</dbReference>